<dbReference type="PANTHER" id="PTHR43557">
    <property type="entry name" value="APOPTOSIS-INDUCING FACTOR 1"/>
    <property type="match status" value="1"/>
</dbReference>
<dbReference type="PRINTS" id="PR00469">
    <property type="entry name" value="PNDRDTASEII"/>
</dbReference>
<organism evidence="7 8">
    <name type="scientific">Gordonia defluvii</name>
    <dbReference type="NCBI Taxonomy" id="283718"/>
    <lineage>
        <taxon>Bacteria</taxon>
        <taxon>Bacillati</taxon>
        <taxon>Actinomycetota</taxon>
        <taxon>Actinomycetes</taxon>
        <taxon>Mycobacteriales</taxon>
        <taxon>Gordoniaceae</taxon>
        <taxon>Gordonia</taxon>
    </lineage>
</organism>
<feature type="domain" description="Reductase C-terminal" evidence="6">
    <location>
        <begin position="323"/>
        <end position="388"/>
    </location>
</feature>
<dbReference type="Gene3D" id="3.50.50.60">
    <property type="entry name" value="FAD/NAD(P)-binding domain"/>
    <property type="match status" value="2"/>
</dbReference>
<dbReference type="Proteomes" id="UP001501035">
    <property type="component" value="Unassembled WGS sequence"/>
</dbReference>
<dbReference type="RefSeq" id="WP_344716487.1">
    <property type="nucleotide sequence ID" value="NZ_BAAAVS010000019.1"/>
</dbReference>
<dbReference type="PANTHER" id="PTHR43557:SF2">
    <property type="entry name" value="RIESKE DOMAIN-CONTAINING PROTEIN-RELATED"/>
    <property type="match status" value="1"/>
</dbReference>
<dbReference type="Pfam" id="PF14759">
    <property type="entry name" value="Reductase_C"/>
    <property type="match status" value="1"/>
</dbReference>
<comment type="caution">
    <text evidence="7">The sequence shown here is derived from an EMBL/GenBank/DDBJ whole genome shotgun (WGS) entry which is preliminary data.</text>
</comment>
<dbReference type="InterPro" id="IPR023753">
    <property type="entry name" value="FAD/NAD-binding_dom"/>
</dbReference>
<dbReference type="InterPro" id="IPR028202">
    <property type="entry name" value="Reductase_C"/>
</dbReference>
<evidence type="ECO:0000259" key="5">
    <source>
        <dbReference type="Pfam" id="PF07992"/>
    </source>
</evidence>
<evidence type="ECO:0000256" key="3">
    <source>
        <dbReference type="ARBA" id="ARBA00022827"/>
    </source>
</evidence>
<gene>
    <name evidence="7" type="ORF">GCM10010528_12270</name>
</gene>
<keyword evidence="3" id="KW-0274">FAD</keyword>
<dbReference type="Pfam" id="PF07992">
    <property type="entry name" value="Pyr_redox_2"/>
    <property type="match status" value="1"/>
</dbReference>
<reference evidence="8" key="1">
    <citation type="journal article" date="2019" name="Int. J. Syst. Evol. Microbiol.">
        <title>The Global Catalogue of Microorganisms (GCM) 10K type strain sequencing project: providing services to taxonomists for standard genome sequencing and annotation.</title>
        <authorList>
            <consortium name="The Broad Institute Genomics Platform"/>
            <consortium name="The Broad Institute Genome Sequencing Center for Infectious Disease"/>
            <person name="Wu L."/>
            <person name="Ma J."/>
        </authorList>
    </citation>
    <scope>NUCLEOTIDE SEQUENCE [LARGE SCALE GENOMIC DNA]</scope>
    <source>
        <strain evidence="8">JCM 14234</strain>
    </source>
</reference>
<evidence type="ECO:0000256" key="2">
    <source>
        <dbReference type="ARBA" id="ARBA00022630"/>
    </source>
</evidence>
<evidence type="ECO:0000313" key="7">
    <source>
        <dbReference type="EMBL" id="GAA3032674.1"/>
    </source>
</evidence>
<evidence type="ECO:0000259" key="6">
    <source>
        <dbReference type="Pfam" id="PF14759"/>
    </source>
</evidence>
<evidence type="ECO:0000256" key="1">
    <source>
        <dbReference type="ARBA" id="ARBA00001974"/>
    </source>
</evidence>
<dbReference type="InterPro" id="IPR036188">
    <property type="entry name" value="FAD/NAD-bd_sf"/>
</dbReference>
<keyword evidence="4" id="KW-0560">Oxidoreductase</keyword>
<dbReference type="SUPFAM" id="SSF55424">
    <property type="entry name" value="FAD/NAD-linked reductases, dimerisation (C-terminal) domain"/>
    <property type="match status" value="1"/>
</dbReference>
<dbReference type="PRINTS" id="PR00368">
    <property type="entry name" value="FADPNR"/>
</dbReference>
<evidence type="ECO:0000256" key="4">
    <source>
        <dbReference type="ARBA" id="ARBA00023002"/>
    </source>
</evidence>
<feature type="domain" description="FAD/NAD(P)-binding" evidence="5">
    <location>
        <begin position="7"/>
        <end position="295"/>
    </location>
</feature>
<keyword evidence="2" id="KW-0285">Flavoprotein</keyword>
<keyword evidence="8" id="KW-1185">Reference proteome</keyword>
<proteinExistence type="predicted"/>
<dbReference type="SUPFAM" id="SSF51905">
    <property type="entry name" value="FAD/NAD(P)-binding domain"/>
    <property type="match status" value="1"/>
</dbReference>
<accession>A0ABP6L7I7</accession>
<evidence type="ECO:0000313" key="8">
    <source>
        <dbReference type="Proteomes" id="UP001501035"/>
    </source>
</evidence>
<sequence length="393" mass="40611">MNDGAGVVIVGTGIAGITAAETLRSAGYPGPVTVLGDEPHLPYRRTALSKDLLNADLRHDKIRLRKPEFWSERDISIRTGTRVVAVDTGTREIICGDGESIAYDALVLATGGRPRTVDAIAAEVPNLRQHDDAVALQRALACQPVVIIGGGLIGLEIAASAAASASSVTVLESAPTLLTRVLPAGVAAPLLDLHRANGVQIRTGVDIVAATPETVTTADGSSFGGTVVSAIGMVPNTALAQAVGAEVGPVGIVVDTELRTTVPHVYAAGDVAARPHPLTGAPARAEQWMTATDHGKLVAATVLADSGFDAPEAPPISRVPLAWTIHYSRNMQLAGWPGLADRVAIDGSVDDFDATVRCYEGNVLLGGVTLGRPAAGRAMRTEIEQGLQTRVTP</sequence>
<name>A0ABP6L7I7_9ACTN</name>
<dbReference type="Gene3D" id="3.30.390.30">
    <property type="match status" value="1"/>
</dbReference>
<protein>
    <submittedName>
        <fullName evidence="7">FAD-dependent oxidoreductase</fullName>
    </submittedName>
</protein>
<dbReference type="InterPro" id="IPR016156">
    <property type="entry name" value="FAD/NAD-linked_Rdtase_dimer_sf"/>
</dbReference>
<comment type="cofactor">
    <cofactor evidence="1">
        <name>FAD</name>
        <dbReference type="ChEBI" id="CHEBI:57692"/>
    </cofactor>
</comment>
<dbReference type="InterPro" id="IPR050446">
    <property type="entry name" value="FAD-oxidoreductase/Apoptosis"/>
</dbReference>
<dbReference type="EMBL" id="BAAAVS010000019">
    <property type="protein sequence ID" value="GAA3032674.1"/>
    <property type="molecule type" value="Genomic_DNA"/>
</dbReference>